<protein>
    <submittedName>
        <fullName evidence="2">Transcriptional regulator</fullName>
    </submittedName>
</protein>
<feature type="domain" description="Guanylate cyclase" evidence="1">
    <location>
        <begin position="284"/>
        <end position="409"/>
    </location>
</feature>
<dbReference type="EMBL" id="LBJQ01000061">
    <property type="protein sequence ID" value="RXH30994.1"/>
    <property type="molecule type" value="Genomic_DNA"/>
</dbReference>
<evidence type="ECO:0000259" key="1">
    <source>
        <dbReference type="PROSITE" id="PS50125"/>
    </source>
</evidence>
<dbReference type="GO" id="GO:0009190">
    <property type="term" value="P:cyclic nucleotide biosynthetic process"/>
    <property type="evidence" value="ECO:0007669"/>
    <property type="project" value="InterPro"/>
</dbReference>
<dbReference type="InterPro" id="IPR029787">
    <property type="entry name" value="Nucleotide_cyclase"/>
</dbReference>
<dbReference type="Gene3D" id="3.30.70.1230">
    <property type="entry name" value="Nucleotide cyclase"/>
    <property type="match status" value="2"/>
</dbReference>
<keyword evidence="3" id="KW-1185">Reference proteome</keyword>
<organism evidence="2 3">
    <name type="scientific">Bradyrhizobium nanningense</name>
    <dbReference type="NCBI Taxonomy" id="1325118"/>
    <lineage>
        <taxon>Bacteria</taxon>
        <taxon>Pseudomonadati</taxon>
        <taxon>Pseudomonadota</taxon>
        <taxon>Alphaproteobacteria</taxon>
        <taxon>Hyphomicrobiales</taxon>
        <taxon>Nitrobacteraceae</taxon>
        <taxon>Bradyrhizobium</taxon>
    </lineage>
</organism>
<sequence length="518" mass="55389">MAGRNWNKERATKRIDAKIDGLPLKAIEIKEYVRDTDLSNLSNTVAYRVDGVHLYADILNVKDMLAVTDIEGETCHKRTLRFLNMHYRAAHRIIARVDAILVDFHNQRLHSVVAKPYDNEAKRVHRAVATAQLVIDVLAQTGEDADHPAAKVRVGIDTGKALAVNNGRRGHREPLFLGEPANYAAKRAGGGTATGIYLTNKARKAIGLSEASNVDTTPLTGAEIATSQKEAKLEVTATEIVKEWQDDLKNNPIGAFEFSGHTPPYSTLDIEALSAKNSRRQDACTVYGDLDGFTNYVGNNIATDAGAKHVVRALHVLRAELDAALHEDFKGVKVRFIGDCVHGLLVEGTAQTTDVQETISNMTLCAGGMRSSFNLALARLKANGTDASSLGLAIGFDFGPMNVTRLGMKGELIRCSVSRGVLAAEKEQSRCDGTETAIGPNAYAKASEPVRAIFGSGRKRAGLDYDTAVNEMSAKGDKAAKAAKALSAGSLLQPAAAAAQPFSFPNRATGPATPGGFA</sequence>
<comment type="caution">
    <text evidence="2">The sequence shown here is derived from an EMBL/GenBank/DDBJ whole genome shotgun (WGS) entry which is preliminary data.</text>
</comment>
<dbReference type="RefSeq" id="WP_128918007.1">
    <property type="nucleotide sequence ID" value="NZ_LBJQ01000061.1"/>
</dbReference>
<name>A0A4Q0S8L3_9BRAD</name>
<feature type="domain" description="Guanylate cyclase" evidence="1">
    <location>
        <begin position="52"/>
        <end position="188"/>
    </location>
</feature>
<dbReference type="AlphaFoldDB" id="A0A4Q0S8L3"/>
<evidence type="ECO:0000313" key="3">
    <source>
        <dbReference type="Proteomes" id="UP000289546"/>
    </source>
</evidence>
<dbReference type="SUPFAM" id="SSF55073">
    <property type="entry name" value="Nucleotide cyclase"/>
    <property type="match status" value="2"/>
</dbReference>
<evidence type="ECO:0000313" key="2">
    <source>
        <dbReference type="EMBL" id="RXH30994.1"/>
    </source>
</evidence>
<dbReference type="GO" id="GO:0004016">
    <property type="term" value="F:adenylate cyclase activity"/>
    <property type="evidence" value="ECO:0007669"/>
    <property type="project" value="UniProtKB-ARBA"/>
</dbReference>
<reference evidence="2 3" key="1">
    <citation type="submission" date="2015-04" db="EMBL/GenBank/DDBJ databases">
        <title>Comparative genomics of rhizobia nodulating Arachis hypogaea in China.</title>
        <authorList>
            <person name="Li Y."/>
        </authorList>
    </citation>
    <scope>NUCLEOTIDE SEQUENCE [LARGE SCALE GENOMIC DNA]</scope>
    <source>
        <strain evidence="2 3">CCBAU 51757</strain>
    </source>
</reference>
<dbReference type="GO" id="GO:0035556">
    <property type="term" value="P:intracellular signal transduction"/>
    <property type="evidence" value="ECO:0007669"/>
    <property type="project" value="InterPro"/>
</dbReference>
<dbReference type="InterPro" id="IPR001054">
    <property type="entry name" value="A/G_cyclase"/>
</dbReference>
<proteinExistence type="predicted"/>
<dbReference type="Proteomes" id="UP000289546">
    <property type="component" value="Unassembled WGS sequence"/>
</dbReference>
<gene>
    <name evidence="2" type="ORF">XH99_11075</name>
</gene>
<dbReference type="PROSITE" id="PS50125">
    <property type="entry name" value="GUANYLATE_CYCLASE_2"/>
    <property type="match status" value="2"/>
</dbReference>
<accession>A0A4Q0S8L3</accession>